<reference evidence="3 4" key="1">
    <citation type="submission" date="2020-01" db="EMBL/GenBank/DDBJ databases">
        <title>Leptobacterium flavescens.</title>
        <authorList>
            <person name="Wang G."/>
        </authorList>
    </citation>
    <scope>NUCLEOTIDE SEQUENCE [LARGE SCALE GENOMIC DNA]</scope>
    <source>
        <strain evidence="3 4">KCTC 22160</strain>
    </source>
</reference>
<evidence type="ECO:0000313" key="3">
    <source>
        <dbReference type="EMBL" id="NER12061.1"/>
    </source>
</evidence>
<feature type="region of interest" description="Disordered" evidence="2">
    <location>
        <begin position="2166"/>
        <end position="2199"/>
    </location>
</feature>
<name>A0A6P0UFK1_9FLAO</name>
<gene>
    <name evidence="3" type="ORF">GWK08_01285</name>
</gene>
<dbReference type="EMBL" id="JAABOO010000001">
    <property type="protein sequence ID" value="NER12061.1"/>
    <property type="molecule type" value="Genomic_DNA"/>
</dbReference>
<keyword evidence="1" id="KW-0175">Coiled coil</keyword>
<comment type="caution">
    <text evidence="3">The sequence shown here is derived from an EMBL/GenBank/DDBJ whole genome shotgun (WGS) entry which is preliminary data.</text>
</comment>
<protein>
    <submittedName>
        <fullName evidence="3">Uncharacterized protein</fullName>
    </submittedName>
</protein>
<evidence type="ECO:0000256" key="2">
    <source>
        <dbReference type="SAM" id="MobiDB-lite"/>
    </source>
</evidence>
<evidence type="ECO:0000313" key="4">
    <source>
        <dbReference type="Proteomes" id="UP000468581"/>
    </source>
</evidence>
<dbReference type="Proteomes" id="UP000468581">
    <property type="component" value="Unassembled WGS sequence"/>
</dbReference>
<sequence length="2343" mass="271019">MEELTGNNTTVITRIDPDIPEYLDFKKLRREGLEHIGKLAGKIWTDHNVHDPGITILEVLIYALMDLGYKTNLPFEDLIAQEKDPGADDNFLTPLDILTINPVTIMDYRKLLLEIPEVKNAWLEIAEQEIDMYVDPTDNTLTCVRNPNSVIRKCGGLVENEYGELHLNGLFKVCIEKDIDLVKNEKQEEELIEKARQLLNKHRNLCEDFVEIKILKPLDFGICLEVELLPGFEGEGIYGEIIKRVKNFIQPEIKYYTLNELLDKGKNIDEIFAGRSYRLESFGFVDTVELEKLERRKEIYLSDLYHVILSIEGVRKIKKINLNGGQIINEPALDWVEANRIPEDCVPVFSLENTCVDLYSREGLLKVDKAKVHRSLSFPGKFELPMANLNTEVPKGLYREDLDEYYSIQNDFPVVYGIGEDGLPEEATLKRKTQALQLKGYLMFYDQILANYTAQLTHIRSLFSLKPEAEKQENEKRTYFTQLPDTIPGLEELLKFYKGDTIEGSVLALPVLNNDEWRAALNRLQANPRAELIIDNFCGDKKKSIDPFIFPSAGIRSIYINQLIDSFFNENYSIEILSDRYGYFFTLCPQLPDDIVVVGTKRYASVNEARNEAKNTAFLASLQKNYMLISDKSETSAADKHYFNISFHPISYIDLIRELTEKKEEYLDRRKKFLDHLLARFGEDFTDYTLLQYQSRINHTHFDEERINDQSAYINEFATISRNRGKAFNYLQTSWNSDNVSGFEKRVSLLSGLDNYERRNLCNFEVIQCFRLLLKDRAGNVFFRSNRSYESREELQEMAKRVLTQLRSPRFYRRLEKSMNGFDARVMKRLFSNQASEENIIVSKYHYQQQLVHPSGEVSIISRNRKISSAKLANDKKEEFISSINRSSEGKQKDYRLLPLKRKDHFLNANAFDCRIKTLISWKWHIREAATGKVFSSESTFKDKDYTWENMIDQATLKDYLTEHDTAVRWKLNVYDNVSFKGTGLYPDAYKAVTAWRQAKTLGASARNYEFKRDGNSVLIILKNEKGNPIATTERLRLEEQETAAVIENCSRVFGNRNTKPEYEKEAEKFGFKIPSRSEDQMLVSYCVYNSKTEALQQIKDVFVQSISKKNYLQSGDPGNPEYNFILKDKYNSFLALPSGHFETASDRDRALNAAIRFFKKAELPVQVKEEPRRYVWSLHEDESILLDASSEFSSKARAQSDFDKTICRMAEEKDPSLCNPHIYQFKIHSTPARYHFVYGDSNAQNELEPLFISLDSFEKYEMAEKAYTSFVKKLPGLTFKKISEKKKTYEFALFEPKSELPLVVQYRKGRKKASAESARAVTSYIQRIYTADLKPREDFIAEEMAENQDGLYEWRFYKKNAPLAKSPYLCPNRAYTTRVRSAICDIIPPVNLKECPPKDRVVCPEKNPKKYHYQVCFKDDQDNEFILISYIGFDSYEEAEKAWEKDWLKIIELARDPEQYGVDGKINLRESYKAPDDKSCDDSSFIAVIPEEMQRKLRSEGKDVIQYYVLLANMFPIFKVDDEEDKECHQKYKFRVVIPQDSFSFKSCLYAYPGLNSGSVIWESTDCYENALQAIEAYLHFYNLAGTSNNCRILCDKGRFYVGLMEVLAESSCDFQSEEEAWDDLFPEKRNTCNDCPPGGVREFVYAAEDCKNYIPYCDQKYWKFKVVSPSYYIVDHNCYYNSECERDEQIKNWIALLEKTQWSRYITGFGRAAISGVSSSQLLSYISSVNIQQDNLSEFCELVHIIRECLKICTGDEKDLEEVKDCLKDKLRAKSRLLSFIDHPAFTLENLINIANYFPIYKTEKGYCFRLYWPENDKIISEDGLQPCGCEEEKPGNQEQACNEKYPFISSNCYSCCSEALKAFIEFCRLATNKSLGIECIARTEYGPYSFQIIDKSKELAYHPQQYSCFQDVMDAIEITKACVCDTGMHLLEHILLRPKTAEACREIIHVDEEGNQKAINCLLPICPDYCCPIEWQPDMDKDDPCSESDIFNIHYLPGSDPYSFWATLVLPSWSKRFRTQEARQAFEKLLYREVPALVGLNILWLSPRDLCKFEDAYKIWLEWLENPEIPGCDPDGPPPYCIIADCIKELESEPPCPSIPGEGGECDCGSHDRPAPDPCCLPPDTEGTLFWGHCPPEPDSDIPFDEGQLFITSASDTQTAQLEQLSKKSRVSKKVTRSKAPVRKKKTREKPVEKRSDKELLASIRKRKAAYLKKLKAVEDEKVLKSKSYERALFFVQNAPAIPAYAQLINYFKRYSLNKATNPEQLLELLKNASYHLFDKLALDRKEKLKKEELESLKTSIEILKEKGVSMTGLKKEWKSEELRSLANTGILNQLKRIVK</sequence>
<feature type="coiled-coil region" evidence="1">
    <location>
        <begin position="181"/>
        <end position="208"/>
    </location>
</feature>
<accession>A0A6P0UFK1</accession>
<proteinExistence type="predicted"/>
<feature type="compositionally biased region" description="Basic residues" evidence="2">
    <location>
        <begin position="2170"/>
        <end position="2191"/>
    </location>
</feature>
<organism evidence="3 4">
    <name type="scientific">Leptobacterium flavescens</name>
    <dbReference type="NCBI Taxonomy" id="472055"/>
    <lineage>
        <taxon>Bacteria</taxon>
        <taxon>Pseudomonadati</taxon>
        <taxon>Bacteroidota</taxon>
        <taxon>Flavobacteriia</taxon>
        <taxon>Flavobacteriales</taxon>
        <taxon>Flavobacteriaceae</taxon>
        <taxon>Leptobacterium</taxon>
    </lineage>
</organism>
<evidence type="ECO:0000256" key="1">
    <source>
        <dbReference type="SAM" id="Coils"/>
    </source>
</evidence>
<dbReference type="RefSeq" id="WP_163605100.1">
    <property type="nucleotide sequence ID" value="NZ_JAABOO010000001.1"/>
</dbReference>
<keyword evidence="4" id="KW-1185">Reference proteome</keyword>